<dbReference type="Proteomes" id="UP000324705">
    <property type="component" value="Chromosome 7B"/>
</dbReference>
<dbReference type="Gramene" id="TRITD7Bv1G206790.1">
    <property type="protein sequence ID" value="TRITD7Bv1G206790.1"/>
    <property type="gene ID" value="TRITD7Bv1G206790"/>
</dbReference>
<dbReference type="PANTHER" id="PTHR31264:SF23">
    <property type="entry name" value="F-BOX DOMAIN-CONTAINING PROTEIN"/>
    <property type="match status" value="1"/>
</dbReference>
<gene>
    <name evidence="1" type="ORF">TRITD_7Bv1G206790</name>
</gene>
<sequence>MAAPCTSITDERLAVLLEEIFLRLPTPADLVRACVALHQLDTARQLLTDRAFLRRFRKTHSPSFIGFVDYSGFRPALPPHTCAPIADAVVSAADFSFSFLPRPNRCSFTGKAGCWNIQDIRDGRVLLDRGPEREKGSVVFPELAVCDPLHRGYRLLPPIPDDLTVLVRDSLDLNYSPKRRCEVVLVPAIKEGEVEPEDEETSFRVVWMAQCRTKPMAFLYSSTSGQWQAIASEDWSNLLGCVKPVYLESRLFQACGQAYRCLYWKMRGPEFGLKNYPREVMLVLDTLRMEFSVADLPAGRRWRGGGFGIVEAGEGRLGLITHSNDGTLQYIVRQKNTDMNEWQIEKTIPLAEGDHTIIRVTERYLLVLGSDMRIDFMTFQVERLYEKSECFSLVVNTFKLERVCEKRNVSCGPIYTNFPPSLSSRTV</sequence>
<organism evidence="1 2">
    <name type="scientific">Triticum turgidum subsp. durum</name>
    <name type="common">Durum wheat</name>
    <name type="synonym">Triticum durum</name>
    <dbReference type="NCBI Taxonomy" id="4567"/>
    <lineage>
        <taxon>Eukaryota</taxon>
        <taxon>Viridiplantae</taxon>
        <taxon>Streptophyta</taxon>
        <taxon>Embryophyta</taxon>
        <taxon>Tracheophyta</taxon>
        <taxon>Spermatophyta</taxon>
        <taxon>Magnoliopsida</taxon>
        <taxon>Liliopsida</taxon>
        <taxon>Poales</taxon>
        <taxon>Poaceae</taxon>
        <taxon>BOP clade</taxon>
        <taxon>Pooideae</taxon>
        <taxon>Triticodae</taxon>
        <taxon>Triticeae</taxon>
        <taxon>Triticinae</taxon>
        <taxon>Triticum</taxon>
    </lineage>
</organism>
<dbReference type="PANTHER" id="PTHR31264">
    <property type="entry name" value="OS07G0554500 PROTEIN-RELATED"/>
    <property type="match status" value="1"/>
</dbReference>
<dbReference type="AlphaFoldDB" id="A0A9R1C527"/>
<name>A0A9R1C527_TRITD</name>
<evidence type="ECO:0000313" key="1">
    <source>
        <dbReference type="EMBL" id="VAI92645.1"/>
    </source>
</evidence>
<evidence type="ECO:0000313" key="2">
    <source>
        <dbReference type="Proteomes" id="UP000324705"/>
    </source>
</evidence>
<dbReference type="EMBL" id="LT934124">
    <property type="protein sequence ID" value="VAI92645.1"/>
    <property type="molecule type" value="Genomic_DNA"/>
</dbReference>
<keyword evidence="2" id="KW-1185">Reference proteome</keyword>
<proteinExistence type="predicted"/>
<protein>
    <recommendedName>
        <fullName evidence="3">F-box domain-containing protein</fullName>
    </recommendedName>
</protein>
<reference evidence="1 2" key="1">
    <citation type="submission" date="2017-09" db="EMBL/GenBank/DDBJ databases">
        <authorList>
            <consortium name="International Durum Wheat Genome Sequencing Consortium (IDWGSC)"/>
            <person name="Milanesi L."/>
        </authorList>
    </citation>
    <scope>NUCLEOTIDE SEQUENCE [LARGE SCALE GENOMIC DNA]</scope>
    <source>
        <strain evidence="2">cv. Svevo</strain>
    </source>
</reference>
<evidence type="ECO:0008006" key="3">
    <source>
        <dbReference type="Google" id="ProtNLM"/>
    </source>
</evidence>
<accession>A0A9R1C527</accession>
<dbReference type="OMA" id="RVVWMAQ"/>